<evidence type="ECO:0000256" key="4">
    <source>
        <dbReference type="ARBA" id="ARBA00012026"/>
    </source>
</evidence>
<evidence type="ECO:0000256" key="3">
    <source>
        <dbReference type="ARBA" id="ARBA00008819"/>
    </source>
</evidence>
<dbReference type="SUPFAM" id="SSF53649">
    <property type="entry name" value="Alkaline phosphatase-like"/>
    <property type="match status" value="1"/>
</dbReference>
<comment type="caution">
    <text evidence="11">The sequence shown here is derived from an EMBL/GenBank/DDBJ whole genome shotgun (WGS) entry which is preliminary data.</text>
</comment>
<evidence type="ECO:0000256" key="6">
    <source>
        <dbReference type="ARBA" id="ARBA00023152"/>
    </source>
</evidence>
<dbReference type="EC" id="5.4.2.12" evidence="4"/>
<dbReference type="FunFam" id="3.40.1450.10:FF:000002">
    <property type="entry name" value="2,3-bisphosphoglycerate-independent phosphoglycerate mutase"/>
    <property type="match status" value="1"/>
</dbReference>
<dbReference type="PIRSF" id="PIRSF001492">
    <property type="entry name" value="IPGAM"/>
    <property type="match status" value="1"/>
</dbReference>
<dbReference type="EMBL" id="LAZR01030834">
    <property type="protein sequence ID" value="KKL55461.1"/>
    <property type="molecule type" value="Genomic_DNA"/>
</dbReference>
<evidence type="ECO:0000256" key="8">
    <source>
        <dbReference type="ARBA" id="ARBA00023235"/>
    </source>
</evidence>
<dbReference type="AlphaFoldDB" id="A0A0F9DNU5"/>
<evidence type="ECO:0000259" key="10">
    <source>
        <dbReference type="Pfam" id="PF06415"/>
    </source>
</evidence>
<dbReference type="InterPro" id="IPR017850">
    <property type="entry name" value="Alkaline_phosphatase_core_sf"/>
</dbReference>
<dbReference type="PANTHER" id="PTHR31637">
    <property type="entry name" value="2,3-BISPHOSPHOGLYCERATE-INDEPENDENT PHOSPHOGLYCERATE MUTASE"/>
    <property type="match status" value="1"/>
</dbReference>
<dbReference type="InterPro" id="IPR011258">
    <property type="entry name" value="BPG-indep_PGM_N"/>
</dbReference>
<dbReference type="SUPFAM" id="SSF64158">
    <property type="entry name" value="2,3-Bisphosphoglycerate-independent phosphoglycerate mutase, substrate-binding domain"/>
    <property type="match status" value="1"/>
</dbReference>
<dbReference type="UniPathway" id="UPA00109">
    <property type="reaction ID" value="UER00186"/>
</dbReference>
<dbReference type="GO" id="GO:0005829">
    <property type="term" value="C:cytosol"/>
    <property type="evidence" value="ECO:0007669"/>
    <property type="project" value="TreeGrafter"/>
</dbReference>
<evidence type="ECO:0000256" key="1">
    <source>
        <dbReference type="ARBA" id="ARBA00001936"/>
    </source>
</evidence>
<dbReference type="Pfam" id="PF01676">
    <property type="entry name" value="Metalloenzyme"/>
    <property type="match status" value="1"/>
</dbReference>
<keyword evidence="6" id="KW-0324">Glycolysis</keyword>
<evidence type="ECO:0000256" key="2">
    <source>
        <dbReference type="ARBA" id="ARBA00004798"/>
    </source>
</evidence>
<evidence type="ECO:0000259" key="9">
    <source>
        <dbReference type="Pfam" id="PF01676"/>
    </source>
</evidence>
<evidence type="ECO:0000256" key="5">
    <source>
        <dbReference type="ARBA" id="ARBA00022723"/>
    </source>
</evidence>
<gene>
    <name evidence="11" type="ORF">LCGC14_2255180</name>
</gene>
<dbReference type="NCBIfam" id="TIGR01307">
    <property type="entry name" value="pgm_bpd_ind"/>
    <property type="match status" value="1"/>
</dbReference>
<proteinExistence type="inferred from homology"/>
<dbReference type="InterPro" id="IPR006124">
    <property type="entry name" value="Metalloenzyme"/>
</dbReference>
<organism evidence="11">
    <name type="scientific">marine sediment metagenome</name>
    <dbReference type="NCBI Taxonomy" id="412755"/>
    <lineage>
        <taxon>unclassified sequences</taxon>
        <taxon>metagenomes</taxon>
        <taxon>ecological metagenomes</taxon>
    </lineage>
</organism>
<sequence length="512" mass="57094">MKQTVILVILDGWGIGEQNETNAIYMAQPKTMQYIEEHFPGGALKSSGLSVGLPWGEEGNSEVGHLTLGAGRVLYQHYLKISKAIEDGAFFKNKSLVQAYAHARKHNSALHLVGILTKGNVHASFNHLTALIEMASREKITNLYLHIFTDGRDSAPRSALKLLTDLKKVTEKYHVGIIATLAGRYYGMDRDNRWDRTQKAYDVLTGKGEVVRPEDVLNNAYGNDLSDEYVKPAIVGGPHPITDNDAVIFFNFREDRMRQLNAAFGDTTFDAFPVKQMKNVYLATMTRYDNDQSALVAFPSEQVHNTLGEFLAEHNKTQLRIAETEKYAHVTYFFNGLHKEPFDKEYRILIPSAQVARYDKYPQMRAEAITDRAILSLRNGAFDFILLNFANADMVAHTGNYHATIQAVTSVDTALGKLVKEVLTGGHTMILTSDHGNAEVIFNKNTGESETKHNPSPVPCYLIGNTFKKNTPQYNEFENAGLLADIAPTILELIKLTQPPEMTGASLLNILQ</sequence>
<dbReference type="GO" id="GO:0006007">
    <property type="term" value="P:glucose catabolic process"/>
    <property type="evidence" value="ECO:0007669"/>
    <property type="project" value="InterPro"/>
</dbReference>
<accession>A0A0F9DNU5</accession>
<dbReference type="GO" id="GO:0004619">
    <property type="term" value="F:phosphoglycerate mutase activity"/>
    <property type="evidence" value="ECO:0007669"/>
    <property type="project" value="UniProtKB-EC"/>
</dbReference>
<dbReference type="InterPro" id="IPR005995">
    <property type="entry name" value="Pgm_bpd_ind"/>
</dbReference>
<evidence type="ECO:0000256" key="7">
    <source>
        <dbReference type="ARBA" id="ARBA00023211"/>
    </source>
</evidence>
<reference evidence="11" key="1">
    <citation type="journal article" date="2015" name="Nature">
        <title>Complex archaea that bridge the gap between prokaryotes and eukaryotes.</title>
        <authorList>
            <person name="Spang A."/>
            <person name="Saw J.H."/>
            <person name="Jorgensen S.L."/>
            <person name="Zaremba-Niedzwiedzka K."/>
            <person name="Martijn J."/>
            <person name="Lind A.E."/>
            <person name="van Eijk R."/>
            <person name="Schleper C."/>
            <person name="Guy L."/>
            <person name="Ettema T.J."/>
        </authorList>
    </citation>
    <scope>NUCLEOTIDE SEQUENCE</scope>
</reference>
<protein>
    <recommendedName>
        <fullName evidence="4">phosphoglycerate mutase (2,3-diphosphoglycerate-independent)</fullName>
        <ecNumber evidence="4">5.4.2.12</ecNumber>
    </recommendedName>
</protein>
<feature type="domain" description="Metalloenzyme" evidence="9">
    <location>
        <begin position="4"/>
        <end position="496"/>
    </location>
</feature>
<keyword evidence="5" id="KW-0479">Metal-binding</keyword>
<dbReference type="Gene3D" id="3.40.1450.10">
    <property type="entry name" value="BPG-independent phosphoglycerate mutase, domain B"/>
    <property type="match status" value="1"/>
</dbReference>
<feature type="domain" description="BPG-independent PGAM N-terminal" evidence="10">
    <location>
        <begin position="81"/>
        <end position="289"/>
    </location>
</feature>
<comment type="cofactor">
    <cofactor evidence="1">
        <name>Mn(2+)</name>
        <dbReference type="ChEBI" id="CHEBI:29035"/>
    </cofactor>
</comment>
<dbReference type="InterPro" id="IPR036646">
    <property type="entry name" value="PGAM_B_sf"/>
</dbReference>
<keyword evidence="8" id="KW-0413">Isomerase</keyword>
<comment type="pathway">
    <text evidence="2">Carbohydrate degradation; glycolysis; pyruvate from D-glyceraldehyde 3-phosphate: step 3/5.</text>
</comment>
<dbReference type="GO" id="GO:0006096">
    <property type="term" value="P:glycolytic process"/>
    <property type="evidence" value="ECO:0007669"/>
    <property type="project" value="UniProtKB-UniPathway"/>
</dbReference>
<dbReference type="CDD" id="cd16010">
    <property type="entry name" value="iPGM"/>
    <property type="match status" value="1"/>
</dbReference>
<keyword evidence="7" id="KW-0464">Manganese</keyword>
<dbReference type="Gene3D" id="3.40.720.10">
    <property type="entry name" value="Alkaline Phosphatase, subunit A"/>
    <property type="match status" value="1"/>
</dbReference>
<dbReference type="PANTHER" id="PTHR31637:SF0">
    <property type="entry name" value="2,3-BISPHOSPHOGLYCERATE-INDEPENDENT PHOSPHOGLYCERATE MUTASE"/>
    <property type="match status" value="1"/>
</dbReference>
<dbReference type="GO" id="GO:0030145">
    <property type="term" value="F:manganese ion binding"/>
    <property type="evidence" value="ECO:0007669"/>
    <property type="project" value="InterPro"/>
</dbReference>
<evidence type="ECO:0000313" key="11">
    <source>
        <dbReference type="EMBL" id="KKL55461.1"/>
    </source>
</evidence>
<dbReference type="Pfam" id="PF06415">
    <property type="entry name" value="iPGM_N"/>
    <property type="match status" value="1"/>
</dbReference>
<comment type="similarity">
    <text evidence="3">Belongs to the BPG-independent phosphoglycerate mutase family.</text>
</comment>
<dbReference type="HAMAP" id="MF_01038">
    <property type="entry name" value="GpmI"/>
    <property type="match status" value="1"/>
</dbReference>
<name>A0A0F9DNU5_9ZZZZ</name>